<keyword evidence="3" id="KW-1185">Reference proteome</keyword>
<protein>
    <submittedName>
        <fullName evidence="2">Uncharacterized protein</fullName>
    </submittedName>
</protein>
<accession>A0A4U5LPM2</accession>
<name>A0A4U5LPM2_STECR</name>
<feature type="region of interest" description="Disordered" evidence="1">
    <location>
        <begin position="1"/>
        <end position="49"/>
    </location>
</feature>
<organism evidence="2 3">
    <name type="scientific">Steinernema carpocapsae</name>
    <name type="common">Entomopathogenic nematode</name>
    <dbReference type="NCBI Taxonomy" id="34508"/>
    <lineage>
        <taxon>Eukaryota</taxon>
        <taxon>Metazoa</taxon>
        <taxon>Ecdysozoa</taxon>
        <taxon>Nematoda</taxon>
        <taxon>Chromadorea</taxon>
        <taxon>Rhabditida</taxon>
        <taxon>Tylenchina</taxon>
        <taxon>Panagrolaimomorpha</taxon>
        <taxon>Strongyloidoidea</taxon>
        <taxon>Steinernematidae</taxon>
        <taxon>Steinernema</taxon>
    </lineage>
</organism>
<evidence type="ECO:0000256" key="1">
    <source>
        <dbReference type="SAM" id="MobiDB-lite"/>
    </source>
</evidence>
<dbReference type="EMBL" id="AZBU02000014">
    <property type="protein sequence ID" value="TKR57876.1"/>
    <property type="molecule type" value="Genomic_DNA"/>
</dbReference>
<dbReference type="AlphaFoldDB" id="A0A4U5LPM2"/>
<gene>
    <name evidence="2" type="ORF">L596_030520</name>
</gene>
<evidence type="ECO:0000313" key="3">
    <source>
        <dbReference type="Proteomes" id="UP000298663"/>
    </source>
</evidence>
<evidence type="ECO:0000313" key="2">
    <source>
        <dbReference type="EMBL" id="TKR57876.1"/>
    </source>
</evidence>
<dbReference type="Proteomes" id="UP000298663">
    <property type="component" value="Unassembled WGS sequence"/>
</dbReference>
<sequence>MTPLARSTRPVVGFSLASPPVTSSPARRRTGLPPPTSMRGPSPVVRGGLRKPTVASTVTLHLDHQDVLRTFRRVPREETSTFQIRENPSGESRRR</sequence>
<feature type="region of interest" description="Disordered" evidence="1">
    <location>
        <begin position="75"/>
        <end position="95"/>
    </location>
</feature>
<reference evidence="2 3" key="1">
    <citation type="journal article" date="2015" name="Genome Biol.">
        <title>Comparative genomics of Steinernema reveals deeply conserved gene regulatory networks.</title>
        <authorList>
            <person name="Dillman A.R."/>
            <person name="Macchietto M."/>
            <person name="Porter C.F."/>
            <person name="Rogers A."/>
            <person name="Williams B."/>
            <person name="Antoshechkin I."/>
            <person name="Lee M.M."/>
            <person name="Goodwin Z."/>
            <person name="Lu X."/>
            <person name="Lewis E.E."/>
            <person name="Goodrich-Blair H."/>
            <person name="Stock S.P."/>
            <person name="Adams B.J."/>
            <person name="Sternberg P.W."/>
            <person name="Mortazavi A."/>
        </authorList>
    </citation>
    <scope>NUCLEOTIDE SEQUENCE [LARGE SCALE GENOMIC DNA]</scope>
    <source>
        <strain evidence="2 3">ALL</strain>
    </source>
</reference>
<proteinExistence type="predicted"/>
<dbReference type="OrthoDB" id="5877595at2759"/>
<reference evidence="2 3" key="2">
    <citation type="journal article" date="2019" name="G3 (Bethesda)">
        <title>Hybrid Assembly of the Genome of the Entomopathogenic Nematode Steinernema carpocapsae Identifies the X-Chromosome.</title>
        <authorList>
            <person name="Serra L."/>
            <person name="Macchietto M."/>
            <person name="Macias-Munoz A."/>
            <person name="McGill C.J."/>
            <person name="Rodriguez I.M."/>
            <person name="Rodriguez B."/>
            <person name="Murad R."/>
            <person name="Mortazavi A."/>
        </authorList>
    </citation>
    <scope>NUCLEOTIDE SEQUENCE [LARGE SCALE GENOMIC DNA]</scope>
    <source>
        <strain evidence="2 3">ALL</strain>
    </source>
</reference>
<comment type="caution">
    <text evidence="2">The sequence shown here is derived from an EMBL/GenBank/DDBJ whole genome shotgun (WGS) entry which is preliminary data.</text>
</comment>
<feature type="compositionally biased region" description="Polar residues" evidence="1">
    <location>
        <begin position="80"/>
        <end position="95"/>
    </location>
</feature>